<dbReference type="InterPro" id="IPR016181">
    <property type="entry name" value="Acyl_CoA_acyltransferase"/>
</dbReference>
<proteinExistence type="predicted"/>
<dbReference type="EMBL" id="LMWW01000060">
    <property type="protein sequence ID" value="KUN77576.1"/>
    <property type="molecule type" value="Genomic_DNA"/>
</dbReference>
<evidence type="ECO:0000259" key="3">
    <source>
        <dbReference type="PROSITE" id="PS51186"/>
    </source>
</evidence>
<dbReference type="InterPro" id="IPR050680">
    <property type="entry name" value="YpeA/RimI_acetyltransf"/>
</dbReference>
<evidence type="ECO:0000256" key="1">
    <source>
        <dbReference type="ARBA" id="ARBA00022679"/>
    </source>
</evidence>
<keyword evidence="2" id="KW-0012">Acyltransferase</keyword>
<dbReference type="Proteomes" id="UP000052982">
    <property type="component" value="Unassembled WGS sequence"/>
</dbReference>
<reference evidence="4 5" key="1">
    <citation type="submission" date="2015-10" db="EMBL/GenBank/DDBJ databases">
        <title>Draft genome sequence of Streptomyces griseoruber DSM 40281, type strain for the species Streptomyces griseoruber.</title>
        <authorList>
            <person name="Ruckert C."/>
            <person name="Winkler A."/>
            <person name="Kalinowski J."/>
            <person name="Kampfer P."/>
            <person name="Glaeser S."/>
        </authorList>
    </citation>
    <scope>NUCLEOTIDE SEQUENCE [LARGE SCALE GENOMIC DNA]</scope>
    <source>
        <strain evidence="4 5">DSM 40281</strain>
    </source>
</reference>
<organism evidence="4 5">
    <name type="scientific">Streptomyces griseoruber</name>
    <dbReference type="NCBI Taxonomy" id="1943"/>
    <lineage>
        <taxon>Bacteria</taxon>
        <taxon>Bacillati</taxon>
        <taxon>Actinomycetota</taxon>
        <taxon>Actinomycetes</taxon>
        <taxon>Kitasatosporales</taxon>
        <taxon>Streptomycetaceae</taxon>
        <taxon>Streptomyces</taxon>
    </lineage>
</organism>
<feature type="domain" description="N-acetyltransferase" evidence="3">
    <location>
        <begin position="1"/>
        <end position="134"/>
    </location>
</feature>
<gene>
    <name evidence="4" type="ORF">AQJ64_33750</name>
</gene>
<accession>A0A117R8X4</accession>
<protein>
    <recommendedName>
        <fullName evidence="3">N-acetyltransferase domain-containing protein</fullName>
    </recommendedName>
</protein>
<keyword evidence="5" id="KW-1185">Reference proteome</keyword>
<dbReference type="GO" id="GO:0016747">
    <property type="term" value="F:acyltransferase activity, transferring groups other than amino-acyl groups"/>
    <property type="evidence" value="ECO:0007669"/>
    <property type="project" value="InterPro"/>
</dbReference>
<dbReference type="STRING" id="1943.AQJ64_33750"/>
<dbReference type="Pfam" id="PF00583">
    <property type="entry name" value="Acetyltransf_1"/>
    <property type="match status" value="1"/>
</dbReference>
<dbReference type="PANTHER" id="PTHR43420">
    <property type="entry name" value="ACETYLTRANSFERASE"/>
    <property type="match status" value="1"/>
</dbReference>
<evidence type="ECO:0000313" key="4">
    <source>
        <dbReference type="EMBL" id="KUN77576.1"/>
    </source>
</evidence>
<evidence type="ECO:0000256" key="2">
    <source>
        <dbReference type="ARBA" id="ARBA00023315"/>
    </source>
</evidence>
<keyword evidence="1" id="KW-0808">Transferase</keyword>
<dbReference type="PROSITE" id="PS51186">
    <property type="entry name" value="GNAT"/>
    <property type="match status" value="1"/>
</dbReference>
<sequence length="134" mass="14610">MARLDEQAFPHGPYPFFVLRQLLTAFPDFLLLVEEGSELHGYVLATSPHEAQSWVLSLAIAPALRGQGLGRQLMTGILGHLRAQGTHSVWLSVEPGNETAVALYLSLGFVPDPGGPRKDYFGPGEDRLLMSLTL</sequence>
<dbReference type="SUPFAM" id="SSF55729">
    <property type="entry name" value="Acyl-CoA N-acyltransferases (Nat)"/>
    <property type="match status" value="1"/>
</dbReference>
<name>A0A117R8X4_9ACTN</name>
<comment type="caution">
    <text evidence="4">The sequence shown here is derived from an EMBL/GenBank/DDBJ whole genome shotgun (WGS) entry which is preliminary data.</text>
</comment>
<dbReference type="AlphaFoldDB" id="A0A117R8X4"/>
<dbReference type="PANTHER" id="PTHR43420:SF12">
    <property type="entry name" value="N-ACETYLTRANSFERASE DOMAIN-CONTAINING PROTEIN"/>
    <property type="match status" value="1"/>
</dbReference>
<dbReference type="InterPro" id="IPR000182">
    <property type="entry name" value="GNAT_dom"/>
</dbReference>
<evidence type="ECO:0000313" key="5">
    <source>
        <dbReference type="Proteomes" id="UP000052982"/>
    </source>
</evidence>
<dbReference type="CDD" id="cd04301">
    <property type="entry name" value="NAT_SF"/>
    <property type="match status" value="1"/>
</dbReference>
<dbReference type="Gene3D" id="3.40.630.30">
    <property type="match status" value="1"/>
</dbReference>